<evidence type="ECO:0000259" key="12">
    <source>
        <dbReference type="PROSITE" id="PS51847"/>
    </source>
</evidence>
<keyword evidence="6" id="KW-0445">Lipid transport</keyword>
<evidence type="ECO:0000256" key="1">
    <source>
        <dbReference type="ARBA" id="ARBA00004370"/>
    </source>
</evidence>
<evidence type="ECO:0000256" key="6">
    <source>
        <dbReference type="ARBA" id="ARBA00023055"/>
    </source>
</evidence>
<keyword evidence="2" id="KW-0813">Transport</keyword>
<dbReference type="Pfam" id="PF26545">
    <property type="entry name" value="Mdm34_N"/>
    <property type="match status" value="1"/>
</dbReference>
<protein>
    <recommendedName>
        <fullName evidence="10">Mitochondrial distribution and morphology protein 34</fullName>
    </recommendedName>
</protein>
<evidence type="ECO:0000256" key="8">
    <source>
        <dbReference type="ARBA" id="ARBA00023128"/>
    </source>
</evidence>
<evidence type="ECO:0000313" key="16">
    <source>
        <dbReference type="Proteomes" id="UP000310708"/>
    </source>
</evidence>
<feature type="domain" description="SMP-LTD" evidence="12">
    <location>
        <begin position="1"/>
        <end position="193"/>
    </location>
</feature>
<comment type="domain">
    <text evidence="10">Lacks alpha-helical transmembrane segments, suggesting that it resides in the membrane via beta-sheet conformations similar to those predicted for other outer membrane proteins and porin.</text>
</comment>
<dbReference type="GO" id="GO:0015914">
    <property type="term" value="P:phospholipid transport"/>
    <property type="evidence" value="ECO:0007669"/>
    <property type="project" value="TreeGrafter"/>
</dbReference>
<comment type="subcellular location">
    <subcellularLocation>
        <location evidence="1">Membrane</location>
    </subcellularLocation>
    <subcellularLocation>
        <location evidence="10">Mitochondrion outer membrane</location>
        <topology evidence="10">Multi-pass membrane protein</topology>
    </subcellularLocation>
    <text evidence="10">The ERMES/MDM complex localizes to a few discrete foci (around 10 per single cell), that represent mitochondria-endoplasmic reticulum junctions. These foci are often found next to mtDNA nucleoids.</text>
</comment>
<feature type="compositionally biased region" description="Low complexity" evidence="11">
    <location>
        <begin position="205"/>
        <end position="217"/>
    </location>
</feature>
<dbReference type="HAMAP" id="MF_03105">
    <property type="entry name" value="Mdm34"/>
    <property type="match status" value="1"/>
</dbReference>
<dbReference type="Proteomes" id="UP000310708">
    <property type="component" value="Unassembled WGS sequence"/>
</dbReference>
<evidence type="ECO:0000256" key="10">
    <source>
        <dbReference type="HAMAP-Rule" id="MF_03105"/>
    </source>
</evidence>
<feature type="compositionally biased region" description="Basic and acidic residues" evidence="11">
    <location>
        <begin position="528"/>
        <end position="539"/>
    </location>
</feature>
<dbReference type="GO" id="GO:1990456">
    <property type="term" value="P:mitochondrion-endoplasmic reticulum membrane tethering"/>
    <property type="evidence" value="ECO:0007669"/>
    <property type="project" value="TreeGrafter"/>
</dbReference>
<dbReference type="AlphaFoldDB" id="A0A4T0P661"/>
<dbReference type="InterPro" id="IPR031468">
    <property type="entry name" value="SMP_LBD"/>
</dbReference>
<keyword evidence="7" id="KW-0446">Lipid-binding</keyword>
<dbReference type="EMBL" id="SPRW01000026">
    <property type="protein sequence ID" value="TIC64675.1"/>
    <property type="molecule type" value="Genomic_DNA"/>
</dbReference>
<dbReference type="GO" id="GO:0032865">
    <property type="term" value="C:ERMES complex"/>
    <property type="evidence" value="ECO:0007669"/>
    <property type="project" value="UniProtKB-UniRule"/>
</dbReference>
<comment type="similarity">
    <text evidence="10">Belongs to the MDM34 family.</text>
</comment>
<feature type="region of interest" description="Disordered" evidence="11">
    <location>
        <begin position="498"/>
        <end position="566"/>
    </location>
</feature>
<evidence type="ECO:0000256" key="9">
    <source>
        <dbReference type="ARBA" id="ARBA00023136"/>
    </source>
</evidence>
<feature type="compositionally biased region" description="Low complexity" evidence="11">
    <location>
        <begin position="540"/>
        <end position="550"/>
    </location>
</feature>
<dbReference type="Proteomes" id="UP000309601">
    <property type="component" value="Unassembled WGS sequence"/>
</dbReference>
<proteinExistence type="inferred from homology"/>
<dbReference type="InterPro" id="IPR027536">
    <property type="entry name" value="MDM34"/>
</dbReference>
<evidence type="ECO:0000256" key="11">
    <source>
        <dbReference type="SAM" id="MobiDB-lite"/>
    </source>
</evidence>
<keyword evidence="5 10" id="KW-1000">Mitochondrion outer membrane</keyword>
<feature type="compositionally biased region" description="Basic residues" evidence="11">
    <location>
        <begin position="505"/>
        <end position="527"/>
    </location>
</feature>
<evidence type="ECO:0000256" key="7">
    <source>
        <dbReference type="ARBA" id="ARBA00023121"/>
    </source>
</evidence>
<keyword evidence="4 10" id="KW-0812">Transmembrane</keyword>
<feature type="compositionally biased region" description="Low complexity" evidence="11">
    <location>
        <begin position="410"/>
        <end position="419"/>
    </location>
</feature>
<feature type="compositionally biased region" description="Acidic residues" evidence="11">
    <location>
        <begin position="345"/>
        <end position="355"/>
    </location>
</feature>
<feature type="compositionally biased region" description="Low complexity" evidence="11">
    <location>
        <begin position="249"/>
        <end position="261"/>
    </location>
</feature>
<evidence type="ECO:0000313" key="15">
    <source>
        <dbReference type="Proteomes" id="UP000309601"/>
    </source>
</evidence>
<dbReference type="GO" id="GO:0007005">
    <property type="term" value="P:mitochondrion organization"/>
    <property type="evidence" value="ECO:0007669"/>
    <property type="project" value="InterPro"/>
</dbReference>
<accession>A0A4T0P661</accession>
<dbReference type="GO" id="GO:0008289">
    <property type="term" value="F:lipid binding"/>
    <property type="evidence" value="ECO:0007669"/>
    <property type="project" value="UniProtKB-KW"/>
</dbReference>
<dbReference type="PANTHER" id="PTHR28185">
    <property type="entry name" value="MITOCHONDRIAL DISTRIBUTION AND MORPHOLOGY PROTEIN 34"/>
    <property type="match status" value="1"/>
</dbReference>
<sequence>MAFKFQWPDFNAAFLADARTTLDNALNKGPKPPIIADRIIVEDLNMGTIPPELEILEIGELSVDKFRGIFRMNYAGDAHIVLRTKVQANPLTTKGSKPGLLGGRSILAAHQPLVVPMHLRLSALRLRAIIVLVVSKQKGITLVFKNDPLENLDVNSTFDSIAVIQKFIQQQIEGQLREMFREDLPGIIHRLSQQYFDSREKAKKSSSSAPRRSAMSANGELESYQTLYGSKSDRPTRSMNIPRRSNRLSTQSQPHSPTSSTFPDLEFYDPTYGLRPHLKEAQENLGETAFGKVWERSRGFLQPSDKNTVDDLDDIDLFDPPINTDAFEAEDDDAVSESLRRLHLDEDEEQEELNSIDDVTGSTAWRTRSSRSLRTPASDATSYISSRTATARPVSTTSYKHTQITEDTRSSLSNSRSNSFADTSILDDSTAPTSILEEDKVAPKPYNLSTSPTIQKSIRYTDTGKMTIMAPINENIKELGNLSQVNFTLSPNTRVFERSTVRSFPHTKQRNSKGIQKARRKRVHKLGGKKEGKKEEKEATSSSTSNTASTPQEATTPVVQTPAHALDKTKNIKLALWAREASLQAPKPPPSVIASTT</sequence>
<gene>
    <name evidence="10" type="primary">MDM34</name>
    <name evidence="14" type="ORF">E3Q01_00602</name>
    <name evidence="13" type="ORF">E3Q02_02528</name>
</gene>
<evidence type="ECO:0000256" key="5">
    <source>
        <dbReference type="ARBA" id="ARBA00022787"/>
    </source>
</evidence>
<dbReference type="InterPro" id="IPR058825">
    <property type="entry name" value="MDM34_N"/>
</dbReference>
<dbReference type="EMBL" id="SPRX01000005">
    <property type="protein sequence ID" value="TIC69014.1"/>
    <property type="molecule type" value="Genomic_DNA"/>
</dbReference>
<evidence type="ECO:0000313" key="13">
    <source>
        <dbReference type="EMBL" id="TIC64675.1"/>
    </source>
</evidence>
<feature type="region of interest" description="Disordered" evidence="11">
    <location>
        <begin position="344"/>
        <end position="426"/>
    </location>
</feature>
<feature type="compositionally biased region" description="Polar residues" evidence="11">
    <location>
        <begin position="360"/>
        <end position="402"/>
    </location>
</feature>
<keyword evidence="3 10" id="KW-1134">Transmembrane beta strand</keyword>
<dbReference type="CDD" id="cd21673">
    <property type="entry name" value="SMP_Mdm34"/>
    <property type="match status" value="1"/>
</dbReference>
<comment type="function">
    <text evidence="10">Component of the ERMES/MDM complex, which serves as a molecular tether to connect the endoplasmic reticulum (ER) and mitochondria. Components of this complex are involved in the control of mitochondrial shape and protein biogenesis, and function in nonvesicular lipid trafficking between the ER and mitochondria. MDM34 is required for the interaction of the ER-resident membrane protein MMM1 and the outer mitochondrial membrane-resident beta-barrel protein MDM10.</text>
</comment>
<evidence type="ECO:0000256" key="2">
    <source>
        <dbReference type="ARBA" id="ARBA00022448"/>
    </source>
</evidence>
<evidence type="ECO:0000256" key="4">
    <source>
        <dbReference type="ARBA" id="ARBA00022692"/>
    </source>
</evidence>
<comment type="caution">
    <text evidence="13">The sequence shown here is derived from an EMBL/GenBank/DDBJ whole genome shotgun (WGS) entry which is preliminary data.</text>
</comment>
<comment type="subunit">
    <text evidence="10">Component of the ER-mitochondria encounter structure (ERMES) or MDM complex, composed of MMM1, MDM10, MDM12 and MDM34.</text>
</comment>
<feature type="region of interest" description="Disordered" evidence="11">
    <location>
        <begin position="199"/>
        <end position="267"/>
    </location>
</feature>
<evidence type="ECO:0000313" key="14">
    <source>
        <dbReference type="EMBL" id="TIC69014.1"/>
    </source>
</evidence>
<organism evidence="13 15">
    <name type="scientific">Wallemia mellicola</name>
    <dbReference type="NCBI Taxonomy" id="1708541"/>
    <lineage>
        <taxon>Eukaryota</taxon>
        <taxon>Fungi</taxon>
        <taxon>Dikarya</taxon>
        <taxon>Basidiomycota</taxon>
        <taxon>Wallemiomycotina</taxon>
        <taxon>Wallemiomycetes</taxon>
        <taxon>Wallemiales</taxon>
        <taxon>Wallemiaceae</taxon>
        <taxon>Wallemia</taxon>
    </lineage>
</organism>
<reference evidence="15 16" key="1">
    <citation type="submission" date="2019-03" db="EMBL/GenBank/DDBJ databases">
        <title>Sequencing 25 genomes of Wallemia mellicola.</title>
        <authorList>
            <person name="Gostincar C."/>
        </authorList>
    </citation>
    <scope>NUCLEOTIDE SEQUENCE [LARGE SCALE GENOMIC DNA]</scope>
    <source>
        <strain evidence="13 15">EXF-1274</strain>
        <strain evidence="14 16">EXF-757</strain>
    </source>
</reference>
<dbReference type="PROSITE" id="PS51847">
    <property type="entry name" value="SMP"/>
    <property type="match status" value="1"/>
</dbReference>
<evidence type="ECO:0000256" key="3">
    <source>
        <dbReference type="ARBA" id="ARBA00022452"/>
    </source>
</evidence>
<dbReference type="PANTHER" id="PTHR28185:SF1">
    <property type="entry name" value="MITOCHONDRIAL DISTRIBUTION AND MORPHOLOGY PROTEIN 34"/>
    <property type="match status" value="1"/>
</dbReference>
<keyword evidence="9 10" id="KW-0472">Membrane</keyword>
<name>A0A4T0P661_9BASI</name>
<keyword evidence="8 10" id="KW-0496">Mitochondrion</keyword>